<feature type="domain" description="2TM" evidence="2">
    <location>
        <begin position="12"/>
        <end position="92"/>
    </location>
</feature>
<evidence type="ECO:0000313" key="4">
    <source>
        <dbReference type="EMBL" id="GAL01300.1"/>
    </source>
</evidence>
<dbReference type="Proteomes" id="UP000028980">
    <property type="component" value="Unassembled WGS sequence"/>
</dbReference>
<accession>A0A081DGJ4</accession>
<evidence type="ECO:0000256" key="1">
    <source>
        <dbReference type="SAM" id="Phobius"/>
    </source>
</evidence>
<evidence type="ECO:0000313" key="3">
    <source>
        <dbReference type="EMBL" id="GAK78040.1"/>
    </source>
</evidence>
<feature type="transmembrane region" description="Helical" evidence="1">
    <location>
        <begin position="24"/>
        <end position="45"/>
    </location>
</feature>
<dbReference type="AlphaFoldDB" id="A0A081DGJ4"/>
<evidence type="ECO:0000313" key="5">
    <source>
        <dbReference type="Proteomes" id="UP000028980"/>
    </source>
</evidence>
<protein>
    <recommendedName>
        <fullName evidence="2">2TM domain-containing protein</fullName>
    </recommendedName>
</protein>
<organism evidence="3 5">
    <name type="scientific">Nonlabens ulvanivorans</name>
    <name type="common">Persicivirga ulvanivorans</name>
    <dbReference type="NCBI Taxonomy" id="906888"/>
    <lineage>
        <taxon>Bacteria</taxon>
        <taxon>Pseudomonadati</taxon>
        <taxon>Bacteroidota</taxon>
        <taxon>Flavobacteriia</taxon>
        <taxon>Flavobacteriales</taxon>
        <taxon>Flavobacteriaceae</taxon>
        <taxon>Nonlabens</taxon>
    </lineage>
</organism>
<reference evidence="5 6" key="1">
    <citation type="journal article" date="2014" name="Genome Announc.">
        <title>Draft Genome Sequences of Marine Flavobacterium Nonlabens Strains NR17, NR24, NR27, NR32, NR33, and Ara13.</title>
        <authorList>
            <person name="Nakanishi M."/>
            <person name="Meirelles P."/>
            <person name="Suzuki R."/>
            <person name="Takatani N."/>
            <person name="Mino S."/>
            <person name="Suda W."/>
            <person name="Oshima K."/>
            <person name="Hattori M."/>
            <person name="Ohkuma M."/>
            <person name="Hosokawa M."/>
            <person name="Miyashita K."/>
            <person name="Thompson F.L."/>
            <person name="Niwa A."/>
            <person name="Sawabe T."/>
            <person name="Sawabe T."/>
        </authorList>
    </citation>
    <scope>NUCLEOTIDE SEQUENCE [LARGE SCALE GENOMIC DNA]</scope>
    <source>
        <strain evidence="3">JCM 19296</strain>
        <strain evidence="4">JCM 19314</strain>
        <strain evidence="5">JCM19296</strain>
        <strain evidence="6">JCM19314</strain>
    </source>
</reference>
<proteinExistence type="predicted"/>
<feature type="transmembrane region" description="Helical" evidence="1">
    <location>
        <begin position="51"/>
        <end position="73"/>
    </location>
</feature>
<dbReference type="InterPro" id="IPR025698">
    <property type="entry name" value="2TM_dom"/>
</dbReference>
<gene>
    <name evidence="3" type="ORF">JCM19296_3649</name>
    <name evidence="4" type="ORF">JCM19314_744</name>
</gene>
<evidence type="ECO:0000259" key="2">
    <source>
        <dbReference type="Pfam" id="PF13239"/>
    </source>
</evidence>
<keyword evidence="1" id="KW-0472">Membrane</keyword>
<dbReference type="Pfam" id="PF13239">
    <property type="entry name" value="2TM"/>
    <property type="match status" value="1"/>
</dbReference>
<sequence length="98" mass="11721">MESKFNEQEAREKAQKRVKDIKGFYDHLIVFIIIHLLILAAVLYFNGDLRFFITFTLLGWGGIGLFIHALVVFKWNPFTSEDWEKRKLKQFIEEQEKQ</sequence>
<name>A0A081DGJ4_NONUL</name>
<keyword evidence="1" id="KW-0812">Transmembrane</keyword>
<dbReference type="EMBL" id="BBMM01000010">
    <property type="protein sequence ID" value="GAL01300.1"/>
    <property type="molecule type" value="Genomic_DNA"/>
</dbReference>
<comment type="caution">
    <text evidence="3">The sequence shown here is derived from an EMBL/GenBank/DDBJ whole genome shotgun (WGS) entry which is preliminary data.</text>
</comment>
<dbReference type="Proteomes" id="UP000029226">
    <property type="component" value="Unassembled WGS sequence"/>
</dbReference>
<dbReference type="EMBL" id="BBLG01000019">
    <property type="protein sequence ID" value="GAK78040.1"/>
    <property type="molecule type" value="Genomic_DNA"/>
</dbReference>
<keyword evidence="1" id="KW-1133">Transmembrane helix</keyword>
<evidence type="ECO:0000313" key="6">
    <source>
        <dbReference type="Proteomes" id="UP000029226"/>
    </source>
</evidence>